<dbReference type="AlphaFoldDB" id="W4LTF8"/>
<accession>W4LTF8</accession>
<evidence type="ECO:0000313" key="4">
    <source>
        <dbReference type="Proteomes" id="UP000019141"/>
    </source>
</evidence>
<sequence length="397" mass="45381">MYNFVVFVAVLFVLAAVLQVNFFFTIAYFFAGIYIVSRIWSKRVVKQLSMRRDLTQRAFLGDEIDVTLTLENRGWLPIPWLMIHDPYPLDLAATPLFKQVIRMQGHAVQRFHYRLRARRRGYYEIGPLRADAGDLLGLHHWQRDAVPAEYVIVYPKMQPIAKLPLPTHSPQVVLPTALPIFEDPARLMGVRDYAWGDNPRYIHWTATAATGQTLVKQFEPAIARETALFLNMARDDYDRSEQRTGIELAITVAASLARHMVMVEKLPVGLHTMALDPLTNAVQQFSLPPHKEQGQLLRILDVLARIESVEADQAVMTFSEWVQQQSVHLSWGATLMILTNQLSEPLLQVLQGARQGGLKPALVLVRGNRAHPAIRQLNFPVFDIWEEQDIERWPRVA</sequence>
<organism evidence="3 4">
    <name type="scientific">Entotheonella factor</name>
    <dbReference type="NCBI Taxonomy" id="1429438"/>
    <lineage>
        <taxon>Bacteria</taxon>
        <taxon>Pseudomonadati</taxon>
        <taxon>Nitrospinota/Tectimicrobiota group</taxon>
        <taxon>Candidatus Tectimicrobiota</taxon>
        <taxon>Candidatus Entotheonellia</taxon>
        <taxon>Candidatus Entotheonellales</taxon>
        <taxon>Candidatus Entotheonellaceae</taxon>
        <taxon>Candidatus Entotheonella</taxon>
    </lineage>
</organism>
<feature type="transmembrane region" description="Helical" evidence="1">
    <location>
        <begin position="6"/>
        <end position="36"/>
    </location>
</feature>
<dbReference type="PANTHER" id="PTHR34351:SF2">
    <property type="entry name" value="DUF58 DOMAIN-CONTAINING PROTEIN"/>
    <property type="match status" value="1"/>
</dbReference>
<protein>
    <recommendedName>
        <fullName evidence="2">DUF58 domain-containing protein</fullName>
    </recommendedName>
</protein>
<keyword evidence="4" id="KW-1185">Reference proteome</keyword>
<feature type="domain" description="DUF58" evidence="2">
    <location>
        <begin position="190"/>
        <end position="311"/>
    </location>
</feature>
<dbReference type="Proteomes" id="UP000019141">
    <property type="component" value="Unassembled WGS sequence"/>
</dbReference>
<comment type="caution">
    <text evidence="3">The sequence shown here is derived from an EMBL/GenBank/DDBJ whole genome shotgun (WGS) entry which is preliminary data.</text>
</comment>
<evidence type="ECO:0000256" key="1">
    <source>
        <dbReference type="SAM" id="Phobius"/>
    </source>
</evidence>
<proteinExistence type="predicted"/>
<evidence type="ECO:0000259" key="2">
    <source>
        <dbReference type="Pfam" id="PF01882"/>
    </source>
</evidence>
<dbReference type="HOGENOM" id="CLU_026152_3_0_7"/>
<dbReference type="EMBL" id="AZHW01000264">
    <property type="protein sequence ID" value="ETX01155.1"/>
    <property type="molecule type" value="Genomic_DNA"/>
</dbReference>
<dbReference type="InterPro" id="IPR002881">
    <property type="entry name" value="DUF58"/>
</dbReference>
<dbReference type="Pfam" id="PF01882">
    <property type="entry name" value="DUF58"/>
    <property type="match status" value="1"/>
</dbReference>
<keyword evidence="1" id="KW-1133">Transmembrane helix</keyword>
<reference evidence="3 4" key="1">
    <citation type="journal article" date="2014" name="Nature">
        <title>An environmental bacterial taxon with a large and distinct metabolic repertoire.</title>
        <authorList>
            <person name="Wilson M.C."/>
            <person name="Mori T."/>
            <person name="Ruckert C."/>
            <person name="Uria A.R."/>
            <person name="Helf M.J."/>
            <person name="Takada K."/>
            <person name="Gernert C."/>
            <person name="Steffens U.A."/>
            <person name="Heycke N."/>
            <person name="Schmitt S."/>
            <person name="Rinke C."/>
            <person name="Helfrich E.J."/>
            <person name="Brachmann A.O."/>
            <person name="Gurgui C."/>
            <person name="Wakimoto T."/>
            <person name="Kracht M."/>
            <person name="Crusemann M."/>
            <person name="Hentschel U."/>
            <person name="Abe I."/>
            <person name="Matsunaga S."/>
            <person name="Kalinowski J."/>
            <person name="Takeyama H."/>
            <person name="Piel J."/>
        </authorList>
    </citation>
    <scope>NUCLEOTIDE SEQUENCE [LARGE SCALE GENOMIC DNA]</scope>
    <source>
        <strain evidence="4">TSY1</strain>
    </source>
</reference>
<name>W4LTF8_ENTF1</name>
<evidence type="ECO:0000313" key="3">
    <source>
        <dbReference type="EMBL" id="ETX01155.1"/>
    </source>
</evidence>
<dbReference type="PANTHER" id="PTHR34351">
    <property type="entry name" value="SLR1927 PROTEIN-RELATED"/>
    <property type="match status" value="1"/>
</dbReference>
<keyword evidence="1" id="KW-0472">Membrane</keyword>
<gene>
    <name evidence="3" type="ORF">ETSY1_08495</name>
</gene>
<keyword evidence="1" id="KW-0812">Transmembrane</keyword>